<sequence>MPGQPADASLDLGCYSLMLAKPGMMPQAGDWHYEIKYDGYRLLARTGDPALRLREGGDATAWFPELHDSLAALPSSCVLDAEGVILDDIGRPDFNAFHERALRRRWYPGARPVVLAAFDLLVRRGQDIRDWPIEERKAALQELLHGVDVGLLCVTAVDEGEGLYQFVKQLGMEGIVAKRAGSAYRGGASNDWRKVKVPGYHRLGKFTRAAQE</sequence>
<evidence type="ECO:0000259" key="3">
    <source>
        <dbReference type="PROSITE" id="PS50160"/>
    </source>
</evidence>
<dbReference type="PANTHER" id="PTHR45674">
    <property type="entry name" value="DNA LIGASE 1/3 FAMILY MEMBER"/>
    <property type="match status" value="1"/>
</dbReference>
<dbReference type="GO" id="GO:0003910">
    <property type="term" value="F:DNA ligase (ATP) activity"/>
    <property type="evidence" value="ECO:0007669"/>
    <property type="project" value="InterPro"/>
</dbReference>
<dbReference type="KEGG" id="cnan:A2G96_13000"/>
<evidence type="ECO:0000313" key="4">
    <source>
        <dbReference type="EMBL" id="AMR78586.1"/>
    </source>
</evidence>
<comment type="similarity">
    <text evidence="1">Belongs to the ATP-dependent DNA ligase family.</text>
</comment>
<dbReference type="AlphaFoldDB" id="A0A142JKH4"/>
<dbReference type="GO" id="GO:0006281">
    <property type="term" value="P:DNA repair"/>
    <property type="evidence" value="ECO:0007669"/>
    <property type="project" value="InterPro"/>
</dbReference>
<reference evidence="4 5" key="1">
    <citation type="submission" date="2016-03" db="EMBL/GenBank/DDBJ databases">
        <title>Complete genome sequence of a novel chlorpyrifos degrading bacterium, Cupriavidus nantongensis sp. X1.</title>
        <authorList>
            <person name="Fang L."/>
        </authorList>
    </citation>
    <scope>NUCLEOTIDE SEQUENCE [LARGE SCALE GENOMIC DNA]</scope>
    <source>
        <strain evidence="4 5">X1</strain>
    </source>
</reference>
<keyword evidence="5" id="KW-1185">Reference proteome</keyword>
<dbReference type="Proteomes" id="UP000075238">
    <property type="component" value="Chromosome 1"/>
</dbReference>
<dbReference type="Pfam" id="PF01068">
    <property type="entry name" value="DNA_ligase_A_M"/>
    <property type="match status" value="1"/>
</dbReference>
<dbReference type="OrthoDB" id="5503604at2"/>
<dbReference type="PROSITE" id="PS50160">
    <property type="entry name" value="DNA_LIGASE_A3"/>
    <property type="match status" value="1"/>
</dbReference>
<dbReference type="EMBL" id="CP014844">
    <property type="protein sequence ID" value="AMR78586.1"/>
    <property type="molecule type" value="Genomic_DNA"/>
</dbReference>
<proteinExistence type="inferred from homology"/>
<dbReference type="Gene3D" id="3.30.470.30">
    <property type="entry name" value="DNA ligase/mRNA capping enzyme"/>
    <property type="match status" value="1"/>
</dbReference>
<name>A0A142JKH4_9BURK</name>
<accession>A0A142JKH4</accession>
<evidence type="ECO:0000313" key="5">
    <source>
        <dbReference type="Proteomes" id="UP000075238"/>
    </source>
</evidence>
<evidence type="ECO:0000256" key="1">
    <source>
        <dbReference type="ARBA" id="ARBA00007572"/>
    </source>
</evidence>
<keyword evidence="2" id="KW-0436">Ligase</keyword>
<dbReference type="SUPFAM" id="SSF56091">
    <property type="entry name" value="DNA ligase/mRNA capping enzyme, catalytic domain"/>
    <property type="match status" value="1"/>
</dbReference>
<dbReference type="InterPro" id="IPR012310">
    <property type="entry name" value="DNA_ligase_ATP-dep_cent"/>
</dbReference>
<dbReference type="InterPro" id="IPR050191">
    <property type="entry name" value="ATP-dep_DNA_ligase"/>
</dbReference>
<gene>
    <name evidence="4" type="ORF">A2G96_13000</name>
</gene>
<protein>
    <recommendedName>
        <fullName evidence="3">ATP-dependent DNA ligase family profile domain-containing protein</fullName>
    </recommendedName>
</protein>
<dbReference type="GO" id="GO:0006310">
    <property type="term" value="P:DNA recombination"/>
    <property type="evidence" value="ECO:0007669"/>
    <property type="project" value="InterPro"/>
</dbReference>
<dbReference type="STRING" id="1796606.A2G96_13000"/>
<organism evidence="4 5">
    <name type="scientific">Cupriavidus nantongensis</name>
    <dbReference type="NCBI Taxonomy" id="1796606"/>
    <lineage>
        <taxon>Bacteria</taxon>
        <taxon>Pseudomonadati</taxon>
        <taxon>Pseudomonadota</taxon>
        <taxon>Betaproteobacteria</taxon>
        <taxon>Burkholderiales</taxon>
        <taxon>Burkholderiaceae</taxon>
        <taxon>Cupriavidus</taxon>
    </lineage>
</organism>
<dbReference type="Gene3D" id="3.30.1490.70">
    <property type="match status" value="1"/>
</dbReference>
<dbReference type="PANTHER" id="PTHR45674:SF4">
    <property type="entry name" value="DNA LIGASE 1"/>
    <property type="match status" value="1"/>
</dbReference>
<evidence type="ECO:0000256" key="2">
    <source>
        <dbReference type="ARBA" id="ARBA00022598"/>
    </source>
</evidence>
<feature type="domain" description="ATP-dependent DNA ligase family profile" evidence="3">
    <location>
        <begin position="113"/>
        <end position="196"/>
    </location>
</feature>
<dbReference type="GO" id="GO:0005524">
    <property type="term" value="F:ATP binding"/>
    <property type="evidence" value="ECO:0007669"/>
    <property type="project" value="InterPro"/>
</dbReference>